<gene>
    <name evidence="1" type="ORF">HMPREF3222_00396</name>
</gene>
<dbReference type="PATRIC" id="fig|1502.174.peg.399"/>
<dbReference type="AlphaFoldDB" id="A0A133ND85"/>
<accession>A0A133ND85</accession>
<evidence type="ECO:0000313" key="2">
    <source>
        <dbReference type="Proteomes" id="UP000070646"/>
    </source>
</evidence>
<comment type="caution">
    <text evidence="1">The sequence shown here is derived from an EMBL/GenBank/DDBJ whole genome shotgun (WGS) entry which is preliminary data.</text>
</comment>
<reference evidence="1 2" key="1">
    <citation type="submission" date="2016-01" db="EMBL/GenBank/DDBJ databases">
        <authorList>
            <person name="Oliw E.H."/>
        </authorList>
    </citation>
    <scope>NUCLEOTIDE SEQUENCE [LARGE SCALE GENOMIC DNA]</scope>
    <source>
        <strain evidence="1 2">MJR7757A</strain>
    </source>
</reference>
<protein>
    <submittedName>
        <fullName evidence="1">Uncharacterized protein</fullName>
    </submittedName>
</protein>
<dbReference type="RefSeq" id="WP_003450910.1">
    <property type="nucleotide sequence ID" value="NZ_CATNYD010000001.1"/>
</dbReference>
<organism evidence="1 2">
    <name type="scientific">Clostridium perfringens</name>
    <dbReference type="NCBI Taxonomy" id="1502"/>
    <lineage>
        <taxon>Bacteria</taxon>
        <taxon>Bacillati</taxon>
        <taxon>Bacillota</taxon>
        <taxon>Clostridia</taxon>
        <taxon>Eubacteriales</taxon>
        <taxon>Clostridiaceae</taxon>
        <taxon>Clostridium</taxon>
    </lineage>
</organism>
<evidence type="ECO:0000313" key="1">
    <source>
        <dbReference type="EMBL" id="KXA14270.1"/>
    </source>
</evidence>
<name>A0A133ND85_CLOPF</name>
<dbReference type="Proteomes" id="UP000070646">
    <property type="component" value="Unassembled WGS sequence"/>
</dbReference>
<proteinExistence type="predicted"/>
<sequence>MATKSICKNINIKSRVLARGLINALEHGKGKKSKIVEFSKSVEEVKGEDIKKYFGVQ</sequence>
<dbReference type="EMBL" id="LRPU01000015">
    <property type="protein sequence ID" value="KXA14270.1"/>
    <property type="molecule type" value="Genomic_DNA"/>
</dbReference>